<evidence type="ECO:0000313" key="3">
    <source>
        <dbReference type="Proteomes" id="UP000199412"/>
    </source>
</evidence>
<evidence type="ECO:0000313" key="2">
    <source>
        <dbReference type="EMBL" id="SDF04928.1"/>
    </source>
</evidence>
<feature type="domain" description="Gp5/Type VI secretion system Vgr protein OB-fold" evidence="1">
    <location>
        <begin position="22"/>
        <end position="88"/>
    </location>
</feature>
<name>A0A1G7HX51_9PROT</name>
<evidence type="ECO:0000259" key="1">
    <source>
        <dbReference type="Pfam" id="PF04717"/>
    </source>
</evidence>
<dbReference type="Gene3D" id="6.20.150.10">
    <property type="match status" value="1"/>
</dbReference>
<protein>
    <submittedName>
        <fullName evidence="2">Phage baseplate assembly protein V</fullName>
    </submittedName>
</protein>
<gene>
    <name evidence="2" type="ORF">SAMN05421720_12618</name>
</gene>
<dbReference type="NCBIfam" id="TIGR01644">
    <property type="entry name" value="phage_P2_V"/>
    <property type="match status" value="1"/>
</dbReference>
<dbReference type="OrthoDB" id="4931325at2"/>
<accession>A0A1G7HX51</accession>
<dbReference type="InterPro" id="IPR037026">
    <property type="entry name" value="Vgr_OB-fold_dom_sf"/>
</dbReference>
<dbReference type="Proteomes" id="UP000199412">
    <property type="component" value="Unassembled WGS sequence"/>
</dbReference>
<dbReference type="AlphaFoldDB" id="A0A1G7HX51"/>
<organism evidence="2 3">
    <name type="scientific">Rhodospira trueperi</name>
    <dbReference type="NCBI Taxonomy" id="69960"/>
    <lineage>
        <taxon>Bacteria</taxon>
        <taxon>Pseudomonadati</taxon>
        <taxon>Pseudomonadota</taxon>
        <taxon>Alphaproteobacteria</taxon>
        <taxon>Rhodospirillales</taxon>
        <taxon>Rhodospirillaceae</taxon>
        <taxon>Rhodospira</taxon>
    </lineage>
</organism>
<keyword evidence="3" id="KW-1185">Reference proteome</keyword>
<sequence length="175" mass="19072">MGHDHDIDTADLHRRAGNMLRAGTIAAVDHDRARVCVRLAGRLTGWLPWPAEVGRNFRAWRPLRVGQPVMVAAPSGDPANGQIVQTLYSAALPPPDTDPQADAVHYEDGTVHRYHSGAHEHRLDLRACDGTARVLTGQAETLVAPDRIELRVGSSVILIEDGHILIDADRVDLNP</sequence>
<dbReference type="InterPro" id="IPR013046">
    <property type="entry name" value="GpV/Gp45"/>
</dbReference>
<reference evidence="2 3" key="1">
    <citation type="submission" date="2016-10" db="EMBL/GenBank/DDBJ databases">
        <authorList>
            <person name="de Groot N.N."/>
        </authorList>
    </citation>
    <scope>NUCLEOTIDE SEQUENCE [LARGE SCALE GENOMIC DNA]</scope>
    <source>
        <strain evidence="2 3">ATCC 700224</strain>
    </source>
</reference>
<proteinExistence type="predicted"/>
<dbReference type="EMBL" id="FNAP01000026">
    <property type="protein sequence ID" value="SDF04928.1"/>
    <property type="molecule type" value="Genomic_DNA"/>
</dbReference>
<dbReference type="RefSeq" id="WP_092788080.1">
    <property type="nucleotide sequence ID" value="NZ_FNAP01000026.1"/>
</dbReference>
<dbReference type="InterPro" id="IPR006531">
    <property type="entry name" value="Gp5/Vgr_OB"/>
</dbReference>
<dbReference type="STRING" id="69960.SAMN05421720_12618"/>
<dbReference type="Pfam" id="PF04717">
    <property type="entry name" value="Phage_base_V"/>
    <property type="match status" value="1"/>
</dbReference>
<dbReference type="Gene3D" id="2.40.50.230">
    <property type="entry name" value="Gp5 N-terminal domain"/>
    <property type="match status" value="1"/>
</dbReference>